<proteinExistence type="predicted"/>
<dbReference type="AlphaFoldDB" id="A0A1B0GFX4"/>
<dbReference type="EMBL" id="CCAG010010131">
    <property type="status" value="NOT_ANNOTATED_CDS"/>
    <property type="molecule type" value="Genomic_DNA"/>
</dbReference>
<dbReference type="SMART" id="SM00675">
    <property type="entry name" value="DM11"/>
    <property type="match status" value="1"/>
</dbReference>
<keyword evidence="2" id="KW-1185">Reference proteome</keyword>
<accession>A0A1B0GFX4</accession>
<dbReference type="VEuPathDB" id="VectorBase:GMOY012247"/>
<dbReference type="EnsemblMetazoa" id="GMOY012247-RA">
    <property type="protein sequence ID" value="GMOY012247-PA"/>
    <property type="gene ID" value="GMOY012247"/>
</dbReference>
<reference evidence="1" key="1">
    <citation type="submission" date="2020-05" db="UniProtKB">
        <authorList>
            <consortium name="EnsemblMetazoa"/>
        </authorList>
    </citation>
    <scope>IDENTIFICATION</scope>
    <source>
        <strain evidence="1">Yale</strain>
    </source>
</reference>
<organism evidence="1 2">
    <name type="scientific">Glossina morsitans morsitans</name>
    <name type="common">Savannah tsetse fly</name>
    <dbReference type="NCBI Taxonomy" id="37546"/>
    <lineage>
        <taxon>Eukaryota</taxon>
        <taxon>Metazoa</taxon>
        <taxon>Ecdysozoa</taxon>
        <taxon>Arthropoda</taxon>
        <taxon>Hexapoda</taxon>
        <taxon>Insecta</taxon>
        <taxon>Pterygota</taxon>
        <taxon>Neoptera</taxon>
        <taxon>Endopterygota</taxon>
        <taxon>Diptera</taxon>
        <taxon>Brachycera</taxon>
        <taxon>Muscomorpha</taxon>
        <taxon>Hippoboscoidea</taxon>
        <taxon>Glossinidae</taxon>
        <taxon>Glossina</taxon>
    </lineage>
</organism>
<evidence type="ECO:0000313" key="1">
    <source>
        <dbReference type="EnsemblMetazoa" id="GMOY012247-PA"/>
    </source>
</evidence>
<dbReference type="Proteomes" id="UP000092444">
    <property type="component" value="Unassembled WGS sequence"/>
</dbReference>
<sequence length="162" mass="19013">MGIIKKKKIVIFFFCKTYRNLMKFKIYANLCCIIKLKRFCLIVSQMHSELKKFSRGTWQATMFSVIISDFCKEMKDTKSIVYDVWAKHIISENVRCPAKGVRTFDYRKYDQEPFSLSVDFNVSGVNMEGRYKIISIFRAYDEKNREKPNAVCVEAPGDIIKV</sequence>
<evidence type="ECO:0000313" key="2">
    <source>
        <dbReference type="Proteomes" id="UP000092444"/>
    </source>
</evidence>
<dbReference type="InterPro" id="IPR006601">
    <property type="entry name" value="Uncharacterised_DM11_DROME"/>
</dbReference>
<protein>
    <submittedName>
        <fullName evidence="1">Uncharacterized protein</fullName>
    </submittedName>
</protein>
<name>A0A1B0GFX4_GLOMM</name>